<gene>
    <name evidence="2" type="ORF">MALV_27230</name>
</gene>
<evidence type="ECO:0000313" key="2">
    <source>
        <dbReference type="EMBL" id="BBX27598.1"/>
    </source>
</evidence>
<organism evidence="2 3">
    <name type="scientific">Mycolicibacterium alvei</name>
    <dbReference type="NCBI Taxonomy" id="67081"/>
    <lineage>
        <taxon>Bacteria</taxon>
        <taxon>Bacillati</taxon>
        <taxon>Actinomycetota</taxon>
        <taxon>Actinomycetes</taxon>
        <taxon>Mycobacteriales</taxon>
        <taxon>Mycobacteriaceae</taxon>
        <taxon>Mycolicibacterium</taxon>
    </lineage>
</organism>
<dbReference type="AlphaFoldDB" id="A0A6N4UT51"/>
<accession>A0A6N4UT51</accession>
<protein>
    <submittedName>
        <fullName evidence="2">Uncharacterized protein</fullName>
    </submittedName>
</protein>
<evidence type="ECO:0000256" key="1">
    <source>
        <dbReference type="SAM" id="MobiDB-lite"/>
    </source>
</evidence>
<proteinExistence type="predicted"/>
<feature type="region of interest" description="Disordered" evidence="1">
    <location>
        <begin position="183"/>
        <end position="205"/>
    </location>
</feature>
<dbReference type="KEGG" id="malv:MALV_27230"/>
<dbReference type="RefSeq" id="WP_163664698.1">
    <property type="nucleotide sequence ID" value="NZ_AP022565.1"/>
</dbReference>
<reference evidence="2 3" key="1">
    <citation type="journal article" date="2019" name="Emerg. Microbes Infect.">
        <title>Comprehensive subspecies identification of 175 nontuberculous mycobacteria species based on 7547 genomic profiles.</title>
        <authorList>
            <person name="Matsumoto Y."/>
            <person name="Kinjo T."/>
            <person name="Motooka D."/>
            <person name="Nabeya D."/>
            <person name="Jung N."/>
            <person name="Uechi K."/>
            <person name="Horii T."/>
            <person name="Iida T."/>
            <person name="Fujita J."/>
            <person name="Nakamura S."/>
        </authorList>
    </citation>
    <scope>NUCLEOTIDE SEQUENCE [LARGE SCALE GENOMIC DNA]</scope>
    <source>
        <strain evidence="2 3">JCM 12272</strain>
    </source>
</reference>
<sequence length="205" mass="22386">MAQHEAAGPQVLMFGWLTDVSRSIVAELERHGIAVRHTHPPGVRVPGFALSAAEIDSIESVIAIFDGDWVDSRFGGRRVSRRRLRADANEACELATATALTVGARRVLLICDARRLPPGRRAIALQWTRGLTHRISYECLVNGLPELVARYAVLDTDDVRDVADAVVTWQQGAAADNRRRWPLNPVVGGTEVTPASSAPRRTPLS</sequence>
<keyword evidence="3" id="KW-1185">Reference proteome</keyword>
<dbReference type="EMBL" id="AP022565">
    <property type="protein sequence ID" value="BBX27598.1"/>
    <property type="molecule type" value="Genomic_DNA"/>
</dbReference>
<name>A0A6N4UT51_9MYCO</name>
<evidence type="ECO:0000313" key="3">
    <source>
        <dbReference type="Proteomes" id="UP000466906"/>
    </source>
</evidence>
<dbReference type="Proteomes" id="UP000466906">
    <property type="component" value="Chromosome"/>
</dbReference>